<dbReference type="Proteomes" id="UP001341840">
    <property type="component" value="Unassembled WGS sequence"/>
</dbReference>
<proteinExistence type="predicted"/>
<dbReference type="EMBL" id="JASCZI010000292">
    <property type="protein sequence ID" value="MED6110836.1"/>
    <property type="molecule type" value="Genomic_DNA"/>
</dbReference>
<organism evidence="1 2">
    <name type="scientific">Stylosanthes scabra</name>
    <dbReference type="NCBI Taxonomy" id="79078"/>
    <lineage>
        <taxon>Eukaryota</taxon>
        <taxon>Viridiplantae</taxon>
        <taxon>Streptophyta</taxon>
        <taxon>Embryophyta</taxon>
        <taxon>Tracheophyta</taxon>
        <taxon>Spermatophyta</taxon>
        <taxon>Magnoliopsida</taxon>
        <taxon>eudicotyledons</taxon>
        <taxon>Gunneridae</taxon>
        <taxon>Pentapetalae</taxon>
        <taxon>rosids</taxon>
        <taxon>fabids</taxon>
        <taxon>Fabales</taxon>
        <taxon>Fabaceae</taxon>
        <taxon>Papilionoideae</taxon>
        <taxon>50 kb inversion clade</taxon>
        <taxon>dalbergioids sensu lato</taxon>
        <taxon>Dalbergieae</taxon>
        <taxon>Pterocarpus clade</taxon>
        <taxon>Stylosanthes</taxon>
    </lineage>
</organism>
<accession>A0ABU6QFW4</accession>
<evidence type="ECO:0000313" key="1">
    <source>
        <dbReference type="EMBL" id="MED6110836.1"/>
    </source>
</evidence>
<keyword evidence="2" id="KW-1185">Reference proteome</keyword>
<evidence type="ECO:0000313" key="2">
    <source>
        <dbReference type="Proteomes" id="UP001341840"/>
    </source>
</evidence>
<sequence length="108" mass="12082">MGMMFSVVLNQLSFAGQMRRWVCNSLKILFCGLLVKITGNEFGNFTTDIRIMLTEPFTLKGDDTDVALIRDWHLHLAVIPLLELYALLTDEGNNSEADSQSGGGWQET</sequence>
<gene>
    <name evidence="1" type="ORF">PIB30_046590</name>
</gene>
<comment type="caution">
    <text evidence="1">The sequence shown here is derived from an EMBL/GenBank/DDBJ whole genome shotgun (WGS) entry which is preliminary data.</text>
</comment>
<reference evidence="1 2" key="1">
    <citation type="journal article" date="2023" name="Plants (Basel)">
        <title>Bridging the Gap: Combining Genomics and Transcriptomics Approaches to Understand Stylosanthes scabra, an Orphan Legume from the Brazilian Caatinga.</title>
        <authorList>
            <person name="Ferreira-Neto J.R.C."/>
            <person name="da Silva M.D."/>
            <person name="Binneck E."/>
            <person name="de Melo N.F."/>
            <person name="da Silva R.H."/>
            <person name="de Melo A.L.T.M."/>
            <person name="Pandolfi V."/>
            <person name="Bustamante F.O."/>
            <person name="Brasileiro-Vidal A.C."/>
            <person name="Benko-Iseppon A.M."/>
        </authorList>
    </citation>
    <scope>NUCLEOTIDE SEQUENCE [LARGE SCALE GENOMIC DNA]</scope>
    <source>
        <tissue evidence="1">Leaves</tissue>
    </source>
</reference>
<name>A0ABU6QFW4_9FABA</name>
<protein>
    <submittedName>
        <fullName evidence="1">Uncharacterized protein</fullName>
    </submittedName>
</protein>